<keyword evidence="3" id="KW-1185">Reference proteome</keyword>
<protein>
    <submittedName>
        <fullName evidence="2">M48 family metallopeptidase</fullName>
    </submittedName>
</protein>
<feature type="domain" description="YgjP-like metallopeptidase" evidence="1">
    <location>
        <begin position="24"/>
        <end position="223"/>
    </location>
</feature>
<sequence>MKTQRTIASFSLSLRKRKNQKNIILKVTPPFGDLVLSAPSHVSNKDLEAFVSARKDWIIKNQAKFAKARNTRDEGLIYLWGRAYKLEFIKDSKNAFKICDSKIIFFYKGDLSGDLKDELLDDFYRKSLKTKKDDAIKEVEELTGLKANEYRLRKMKTRWGSCNTSKKRVWLNTNLAKYDPICLTYVLVHELCHLLEPNHSKSFYALVESFFPEYKKAEALLKEPKP</sequence>
<dbReference type="InterPro" id="IPR002725">
    <property type="entry name" value="YgjP-like_metallopeptidase"/>
</dbReference>
<dbReference type="Gene3D" id="3.30.2010.10">
    <property type="entry name" value="Metalloproteases ('zincins'), catalytic domain"/>
    <property type="match status" value="1"/>
</dbReference>
<dbReference type="InterPro" id="IPR053136">
    <property type="entry name" value="UTP_pyrophosphatase-like"/>
</dbReference>
<name>A0ABW9ME46_9FIRM</name>
<gene>
    <name evidence="2" type="ORF">ACCQ42_01040</name>
</gene>
<proteinExistence type="predicted"/>
<evidence type="ECO:0000259" key="1">
    <source>
        <dbReference type="Pfam" id="PF01863"/>
    </source>
</evidence>
<organism evidence="2 3">
    <name type="scientific">Anaerococcus kampingae</name>
    <dbReference type="NCBI Taxonomy" id="3115614"/>
    <lineage>
        <taxon>Bacteria</taxon>
        <taxon>Bacillati</taxon>
        <taxon>Bacillota</taxon>
        <taxon>Tissierellia</taxon>
        <taxon>Tissierellales</taxon>
        <taxon>Peptoniphilaceae</taxon>
        <taxon>Anaerococcus</taxon>
    </lineage>
</organism>
<dbReference type="PANTHER" id="PTHR30399">
    <property type="entry name" value="UNCHARACTERIZED PROTEIN YGJP"/>
    <property type="match status" value="1"/>
</dbReference>
<dbReference type="Proteomes" id="UP001637994">
    <property type="component" value="Unassembled WGS sequence"/>
</dbReference>
<evidence type="ECO:0000313" key="2">
    <source>
        <dbReference type="EMBL" id="MFO3666360.1"/>
    </source>
</evidence>
<reference evidence="2 3" key="1">
    <citation type="journal article" date="2025" name="Anaerobe">
        <title>Description of Anaerococcus kampingiae sp. nov., Anaerococcus groningensis sp. nov., Anaerococcus martiniensis sp. nov., and Anaerococcus cruorum sp. nov., isolated from human clinical specimens.</title>
        <authorList>
            <person name="Boiten K.E."/>
            <person name="Meijer J."/>
            <person name="van Wezel E.M."/>
            <person name="Veloo A.C.M."/>
        </authorList>
    </citation>
    <scope>NUCLEOTIDE SEQUENCE [LARGE SCALE GENOMIC DNA]</scope>
    <source>
        <strain evidence="2 3">ENR0874</strain>
    </source>
</reference>
<dbReference type="CDD" id="cd07344">
    <property type="entry name" value="M48_yhfN_like"/>
    <property type="match status" value="1"/>
</dbReference>
<dbReference type="RefSeq" id="WP_410035093.1">
    <property type="nucleotide sequence ID" value="NZ_JBGMEF010000005.1"/>
</dbReference>
<comment type="caution">
    <text evidence="2">The sequence shown here is derived from an EMBL/GenBank/DDBJ whole genome shotgun (WGS) entry which is preliminary data.</text>
</comment>
<dbReference type="Pfam" id="PF01863">
    <property type="entry name" value="YgjP-like"/>
    <property type="match status" value="1"/>
</dbReference>
<accession>A0ABW9ME46</accession>
<dbReference type="EMBL" id="JBGMEF010000005">
    <property type="protein sequence ID" value="MFO3666360.1"/>
    <property type="molecule type" value="Genomic_DNA"/>
</dbReference>
<evidence type="ECO:0000313" key="3">
    <source>
        <dbReference type="Proteomes" id="UP001637994"/>
    </source>
</evidence>
<dbReference type="PANTHER" id="PTHR30399:SF1">
    <property type="entry name" value="UTP PYROPHOSPHATASE"/>
    <property type="match status" value="1"/>
</dbReference>